<protein>
    <submittedName>
        <fullName evidence="7">Methyl-accepting chemotaxis protein McpA</fullName>
    </submittedName>
</protein>
<dbReference type="Gene3D" id="6.10.340.10">
    <property type="match status" value="1"/>
</dbReference>
<dbReference type="PROSITE" id="PS50885">
    <property type="entry name" value="HAMP"/>
    <property type="match status" value="1"/>
</dbReference>
<accession>A0A6V8M5A2</accession>
<dbReference type="PRINTS" id="PR00260">
    <property type="entry name" value="CHEMTRNSDUCR"/>
</dbReference>
<dbReference type="Pfam" id="PF00015">
    <property type="entry name" value="MCPsignal"/>
    <property type="match status" value="1"/>
</dbReference>
<proteinExistence type="inferred from homology"/>
<dbReference type="InterPro" id="IPR013656">
    <property type="entry name" value="PAS_4"/>
</dbReference>
<dbReference type="Pfam" id="PF08448">
    <property type="entry name" value="PAS_4"/>
    <property type="match status" value="1"/>
</dbReference>
<keyword evidence="4" id="KW-1133">Transmembrane helix</keyword>
<dbReference type="GO" id="GO:0006935">
    <property type="term" value="P:chemotaxis"/>
    <property type="evidence" value="ECO:0007669"/>
    <property type="project" value="InterPro"/>
</dbReference>
<keyword evidence="1 3" id="KW-0807">Transducer</keyword>
<evidence type="ECO:0000256" key="2">
    <source>
        <dbReference type="ARBA" id="ARBA00029447"/>
    </source>
</evidence>
<reference evidence="7 8" key="2">
    <citation type="submission" date="2020-05" db="EMBL/GenBank/DDBJ databases">
        <title>Draft genome sequence of Desulfovibrio sp. strainFSS-1.</title>
        <authorList>
            <person name="Shimoshige H."/>
            <person name="Kobayashi H."/>
            <person name="Maekawa T."/>
        </authorList>
    </citation>
    <scope>NUCLEOTIDE SEQUENCE [LARGE SCALE GENOMIC DNA]</scope>
    <source>
        <strain evidence="7 8">SIID29052-01</strain>
    </source>
</reference>
<dbReference type="SUPFAM" id="SSF58104">
    <property type="entry name" value="Methyl-accepting chemotaxis protein (MCP) signaling domain"/>
    <property type="match status" value="1"/>
</dbReference>
<dbReference type="Proteomes" id="UP000494245">
    <property type="component" value="Unassembled WGS sequence"/>
</dbReference>
<feature type="domain" description="HAMP" evidence="6">
    <location>
        <begin position="347"/>
        <end position="399"/>
    </location>
</feature>
<evidence type="ECO:0000259" key="6">
    <source>
        <dbReference type="PROSITE" id="PS50885"/>
    </source>
</evidence>
<dbReference type="SUPFAM" id="SSF55785">
    <property type="entry name" value="PYP-like sensor domain (PAS domain)"/>
    <property type="match status" value="1"/>
</dbReference>
<dbReference type="GO" id="GO:0016020">
    <property type="term" value="C:membrane"/>
    <property type="evidence" value="ECO:0007669"/>
    <property type="project" value="InterPro"/>
</dbReference>
<dbReference type="SMART" id="SM00283">
    <property type="entry name" value="MA"/>
    <property type="match status" value="1"/>
</dbReference>
<comment type="similarity">
    <text evidence="2">Belongs to the methyl-accepting chemotaxis (MCP) protein family.</text>
</comment>
<evidence type="ECO:0000256" key="4">
    <source>
        <dbReference type="SAM" id="Phobius"/>
    </source>
</evidence>
<dbReference type="InterPro" id="IPR003660">
    <property type="entry name" value="HAMP_dom"/>
</dbReference>
<dbReference type="EMBL" id="BLTE01000021">
    <property type="protein sequence ID" value="GFK95715.1"/>
    <property type="molecule type" value="Genomic_DNA"/>
</dbReference>
<dbReference type="GO" id="GO:0007165">
    <property type="term" value="P:signal transduction"/>
    <property type="evidence" value="ECO:0007669"/>
    <property type="project" value="UniProtKB-KW"/>
</dbReference>
<reference evidence="7 8" key="1">
    <citation type="submission" date="2020-04" db="EMBL/GenBank/DDBJ databases">
        <authorList>
            <consortium name="Desulfovibrio sp. FSS-1 genome sequencing consortium"/>
            <person name="Shimoshige H."/>
            <person name="Kobayashi H."/>
            <person name="Maekawa T."/>
        </authorList>
    </citation>
    <scope>NUCLEOTIDE SEQUENCE [LARGE SCALE GENOMIC DNA]</scope>
    <source>
        <strain evidence="7 8">SIID29052-01</strain>
    </source>
</reference>
<feature type="transmembrane region" description="Helical" evidence="4">
    <location>
        <begin position="324"/>
        <end position="345"/>
    </location>
</feature>
<dbReference type="Gene3D" id="3.30.450.20">
    <property type="entry name" value="PAS domain"/>
    <property type="match status" value="1"/>
</dbReference>
<dbReference type="PANTHER" id="PTHR32089">
    <property type="entry name" value="METHYL-ACCEPTING CHEMOTAXIS PROTEIN MCPB"/>
    <property type="match status" value="1"/>
</dbReference>
<gene>
    <name evidence="7" type="primary">mcpA_3</name>
    <name evidence="7" type="ORF">NNJEOMEG_03583</name>
</gene>
<dbReference type="InterPro" id="IPR004090">
    <property type="entry name" value="Chemotax_Me-accpt_rcpt"/>
</dbReference>
<dbReference type="CDD" id="cd06225">
    <property type="entry name" value="HAMP"/>
    <property type="match status" value="1"/>
</dbReference>
<comment type="caution">
    <text evidence="7">The sequence shown here is derived from an EMBL/GenBank/DDBJ whole genome shotgun (WGS) entry which is preliminary data.</text>
</comment>
<keyword evidence="8" id="KW-1185">Reference proteome</keyword>
<dbReference type="RefSeq" id="WP_173086856.1">
    <property type="nucleotide sequence ID" value="NZ_BLTE01000021.1"/>
</dbReference>
<dbReference type="Gene3D" id="1.10.287.950">
    <property type="entry name" value="Methyl-accepting chemotaxis protein"/>
    <property type="match status" value="1"/>
</dbReference>
<organism evidence="7 8">
    <name type="scientific">Fundidesulfovibrio magnetotacticus</name>
    <dbReference type="NCBI Taxonomy" id="2730080"/>
    <lineage>
        <taxon>Bacteria</taxon>
        <taxon>Pseudomonadati</taxon>
        <taxon>Thermodesulfobacteriota</taxon>
        <taxon>Desulfovibrionia</taxon>
        <taxon>Desulfovibrionales</taxon>
        <taxon>Desulfovibrionaceae</taxon>
        <taxon>Fundidesulfovibrio</taxon>
    </lineage>
</organism>
<dbReference type="PROSITE" id="PS50111">
    <property type="entry name" value="CHEMOTAXIS_TRANSDUC_2"/>
    <property type="match status" value="1"/>
</dbReference>
<dbReference type="InterPro" id="IPR004089">
    <property type="entry name" value="MCPsignal_dom"/>
</dbReference>
<evidence type="ECO:0000313" key="8">
    <source>
        <dbReference type="Proteomes" id="UP000494245"/>
    </source>
</evidence>
<evidence type="ECO:0000256" key="3">
    <source>
        <dbReference type="PROSITE-ProRule" id="PRU00284"/>
    </source>
</evidence>
<dbReference type="Pfam" id="PF00672">
    <property type="entry name" value="HAMP"/>
    <property type="match status" value="1"/>
</dbReference>
<dbReference type="GO" id="GO:0004888">
    <property type="term" value="F:transmembrane signaling receptor activity"/>
    <property type="evidence" value="ECO:0007669"/>
    <property type="project" value="InterPro"/>
</dbReference>
<evidence type="ECO:0000259" key="5">
    <source>
        <dbReference type="PROSITE" id="PS50111"/>
    </source>
</evidence>
<dbReference type="CDD" id="cd11386">
    <property type="entry name" value="MCP_signal"/>
    <property type="match status" value="1"/>
</dbReference>
<dbReference type="InterPro" id="IPR035965">
    <property type="entry name" value="PAS-like_dom_sf"/>
</dbReference>
<dbReference type="PANTHER" id="PTHR32089:SF112">
    <property type="entry name" value="LYSOZYME-LIKE PROTEIN-RELATED"/>
    <property type="match status" value="1"/>
</dbReference>
<keyword evidence="4" id="KW-0812">Transmembrane</keyword>
<keyword evidence="4" id="KW-0472">Membrane</keyword>
<evidence type="ECO:0000256" key="1">
    <source>
        <dbReference type="ARBA" id="ARBA00023224"/>
    </source>
</evidence>
<evidence type="ECO:0000313" key="7">
    <source>
        <dbReference type="EMBL" id="GFK95715.1"/>
    </source>
</evidence>
<feature type="domain" description="Methyl-accepting transducer" evidence="5">
    <location>
        <begin position="538"/>
        <end position="774"/>
    </location>
</feature>
<dbReference type="SMART" id="SM00304">
    <property type="entry name" value="HAMP"/>
    <property type="match status" value="1"/>
</dbReference>
<sequence>MPLRLTLRAKLIAFCLAIGILPLAFMGVYSVRQASESLSRQAFGQLESVRDSRAQALRQLTDKWFAEVRIYASVKEVYNSIAMLRDIFMGKAKPGQRADVNDPEYVEMAQFVAPAFEPFRKVLGYADVLLADEYGRVIFSTGKGRELLEDIKDGPLKDSSLGRAWKAAMQGRAVFEDFAAYPPQEGRPAAFLAAPVRNHVGGIDGVALLRIDPADLAPILKTGYDDDAETRLVGADRLMRSDSPTHALTHSVQASFADPARGRMDIEPVRRALEGLTGSLVTEDISGKPVLAAYAPIKTGDAAWALVTVADEARAFAAVERLRGASLILGALTALAVLACSLFFLRREIGQPFRHLGTFLERVSEGDLRATLEGRFKAELAALAHGLARMVEELKTRLGFSQGILDAMTVPCLVTDTRGLVSFVNQPLLDLLQLDGEPGRHLGRRLEDLFAQNLELANAPAACLRQCQPVRGVEAPGQGAKGRPFHVRLDCAPLHDLDGQPLGAFTLFADLTEIRRQQALILEQNRQTLQVAREANQIALHVAQGAEELSQQMIGVKSGADHQSERIQETTRAMEEMNAALTEVARVAALAASSSDSASAQAADGSRVVKESVVSIDQVHQLSLQHQQSMDELGRRVGSIGRIIGVIDDIADQTNLLALNAAIEAARAGDAGRGFAVVADEVRKLAEKTQLATREVSRGITEIQDGTRQNIEETAKTFEAIEQAQQLVQRSGEALARILQDAHDAADQVRLIASSTEQQSATHHEVNLAVSEISGIAQETSAATVHAAEAIGYLAQQASELKSLIDAMHCQDDGHDATCLEPAGRDWPRLAMAKPQTALAA</sequence>
<name>A0A6V8M5A2_9BACT</name>
<dbReference type="AlphaFoldDB" id="A0A6V8M5A2"/>